<proteinExistence type="predicted"/>
<dbReference type="Pfam" id="PF05973">
    <property type="entry name" value="Gp49"/>
    <property type="match status" value="1"/>
</dbReference>
<reference evidence="1" key="1">
    <citation type="submission" date="2022-10" db="EMBL/GenBank/DDBJ databases">
        <title>Hoeflea sp. J2-29, isolated from marine algae.</title>
        <authorList>
            <person name="Kristyanto S."/>
            <person name="Kim J.M."/>
            <person name="Jeon C.O."/>
        </authorList>
    </citation>
    <scope>NUCLEOTIDE SEQUENCE</scope>
    <source>
        <strain evidence="1">J2-29</strain>
    </source>
</reference>
<dbReference type="EMBL" id="JAOVZQ010000001">
    <property type="protein sequence ID" value="MCY0093122.1"/>
    <property type="molecule type" value="Genomic_DNA"/>
</dbReference>
<protein>
    <submittedName>
        <fullName evidence="1">Type II toxin-antitoxin system RelE/ParE family toxin</fullName>
    </submittedName>
</protein>
<gene>
    <name evidence="1" type="ORF">OEG82_03595</name>
</gene>
<comment type="caution">
    <text evidence="1">The sequence shown here is derived from an EMBL/GenBank/DDBJ whole genome shotgun (WGS) entry which is preliminary data.</text>
</comment>
<sequence length="118" mass="13185">MKAFEFVSEAAKRDFPDLPREIVSQFGVSLNAIQNGQEPLLPIKHLTGSVGPGAIELIENGSPAYRAVYCAKFEDTVFILHAFTKTTNGVDRKAMRTAQQRYKEMIALIAERKKQKNS</sequence>
<evidence type="ECO:0000313" key="1">
    <source>
        <dbReference type="EMBL" id="MCY0093122.1"/>
    </source>
</evidence>
<keyword evidence="2" id="KW-1185">Reference proteome</keyword>
<dbReference type="RefSeq" id="WP_267611106.1">
    <property type="nucleotide sequence ID" value="NZ_JAOVZQ010000001.1"/>
</dbReference>
<dbReference type="InterPro" id="IPR009241">
    <property type="entry name" value="HigB-like"/>
</dbReference>
<dbReference type="Proteomes" id="UP001081283">
    <property type="component" value="Unassembled WGS sequence"/>
</dbReference>
<accession>A0ABT3YBN5</accession>
<name>A0ABT3YBN5_9HYPH</name>
<organism evidence="1 2">
    <name type="scientific">Hoeflea ulvae</name>
    <dbReference type="NCBI Taxonomy" id="2983764"/>
    <lineage>
        <taxon>Bacteria</taxon>
        <taxon>Pseudomonadati</taxon>
        <taxon>Pseudomonadota</taxon>
        <taxon>Alphaproteobacteria</taxon>
        <taxon>Hyphomicrobiales</taxon>
        <taxon>Rhizobiaceae</taxon>
        <taxon>Hoeflea</taxon>
    </lineage>
</organism>
<evidence type="ECO:0000313" key="2">
    <source>
        <dbReference type="Proteomes" id="UP001081283"/>
    </source>
</evidence>